<dbReference type="EMBL" id="CAACVR010000006">
    <property type="protein sequence ID" value="VEU20672.1"/>
    <property type="molecule type" value="Genomic_DNA"/>
</dbReference>
<dbReference type="FunCoup" id="A0A448YI88">
    <property type="interactions" value="236"/>
</dbReference>
<gene>
    <name evidence="2" type="ORF">BRENAR_LOCUS1407</name>
</gene>
<accession>A0A448YI88</accession>
<protein>
    <submittedName>
        <fullName evidence="2">DEKNAAC101524</fullName>
    </submittedName>
</protein>
<dbReference type="AlphaFoldDB" id="A0A448YI88"/>
<dbReference type="OrthoDB" id="4089008at2759"/>
<evidence type="ECO:0000256" key="1">
    <source>
        <dbReference type="SAM" id="MobiDB-lite"/>
    </source>
</evidence>
<evidence type="ECO:0000313" key="3">
    <source>
        <dbReference type="Proteomes" id="UP000290900"/>
    </source>
</evidence>
<proteinExistence type="predicted"/>
<keyword evidence="3" id="KW-1185">Reference proteome</keyword>
<feature type="region of interest" description="Disordered" evidence="1">
    <location>
        <begin position="383"/>
        <end position="406"/>
    </location>
</feature>
<organism evidence="2 3">
    <name type="scientific">Brettanomyces naardenensis</name>
    <name type="common">Yeast</name>
    <dbReference type="NCBI Taxonomy" id="13370"/>
    <lineage>
        <taxon>Eukaryota</taxon>
        <taxon>Fungi</taxon>
        <taxon>Dikarya</taxon>
        <taxon>Ascomycota</taxon>
        <taxon>Saccharomycotina</taxon>
        <taxon>Pichiomycetes</taxon>
        <taxon>Pichiales</taxon>
        <taxon>Pichiaceae</taxon>
        <taxon>Brettanomyces</taxon>
    </lineage>
</organism>
<sequence length="579" mass="64608">MSDGKTSGANSGGSESVISPRPSSLTALSSIPRYNSSNGATSIIRRRLHFNDEALWKKFTTRRLQLVETLSLSSKKASEQDDQINICARTLMAEFGFPESTLAEFVKLVRLAIQSVRRNKKRSEKRLASKLIQAEQRKRRRSVEEHNEGTNFLSSIMYEENTPTTHHHTYSHDSSSSSSPITSPAITAPSTNKPDDPSVSRLAINSLVSPALHDPDRLPSIRKLNANPEFADAAQKILLLIKRSKTCYEFSCTSGLQAGGSTSYQTYELLEEMGSYCVSSAVLFTLEKWFDHLLLDSASYIKLRLKSDLTLSLVVKNLDSNSVEVNRLSDYVASQLFKKLIGGCVKDFGFDSVLYPLCDIFRGVILKDYPLLSKESKMHRWLTEQQQQLPRPLQQQPPSQPSIGKSPFSLTNEMSVAASKSLTATGLPPILTASRIGFSSRLPPLGHKYTTVIIKFNEQELKFIYSSHSNAPPTLLELITNSRTAFGIADHSRPLRIKEHLSGAAINSDFELEKLFRSDNDHIELELVFASSDHGYLKLNYEKKKETTILPPMKDQQGNTRGENSASTISNLTNFQRLL</sequence>
<name>A0A448YI88_BRENA</name>
<evidence type="ECO:0000313" key="2">
    <source>
        <dbReference type="EMBL" id="VEU20672.1"/>
    </source>
</evidence>
<reference evidence="2 3" key="1">
    <citation type="submission" date="2018-12" db="EMBL/GenBank/DDBJ databases">
        <authorList>
            <person name="Tiukova I."/>
            <person name="Dainat J."/>
        </authorList>
    </citation>
    <scope>NUCLEOTIDE SEQUENCE [LARGE SCALE GENOMIC DNA]</scope>
</reference>
<dbReference type="Proteomes" id="UP000290900">
    <property type="component" value="Unassembled WGS sequence"/>
</dbReference>
<feature type="region of interest" description="Disordered" evidence="1">
    <location>
        <begin position="1"/>
        <end position="23"/>
    </location>
</feature>
<feature type="compositionally biased region" description="Low complexity" evidence="1">
    <location>
        <begin position="385"/>
        <end position="397"/>
    </location>
</feature>
<dbReference type="InParanoid" id="A0A448YI88"/>
<feature type="compositionally biased region" description="Low complexity" evidence="1">
    <location>
        <begin position="172"/>
        <end position="191"/>
    </location>
</feature>
<dbReference type="STRING" id="13370.A0A448YI88"/>
<dbReference type="InterPro" id="IPR007147">
    <property type="entry name" value="TF_Vhr"/>
</dbReference>
<dbReference type="Pfam" id="PF04001">
    <property type="entry name" value="Vhr1"/>
    <property type="match status" value="1"/>
</dbReference>
<feature type="region of interest" description="Disordered" evidence="1">
    <location>
        <begin position="122"/>
        <end position="200"/>
    </location>
</feature>